<feature type="region of interest" description="Disordered" evidence="1">
    <location>
        <begin position="1"/>
        <end position="49"/>
    </location>
</feature>
<name>A0AAD4DM98_9FUNG</name>
<dbReference type="PANTHER" id="PTHR21243">
    <property type="entry name" value="PROTEIN SCAI"/>
    <property type="match status" value="1"/>
</dbReference>
<evidence type="ECO:0008006" key="4">
    <source>
        <dbReference type="Google" id="ProtNLM"/>
    </source>
</evidence>
<proteinExistence type="predicted"/>
<dbReference type="GO" id="GO:0006351">
    <property type="term" value="P:DNA-templated transcription"/>
    <property type="evidence" value="ECO:0007669"/>
    <property type="project" value="InterPro"/>
</dbReference>
<accession>A0AAD4DM98</accession>
<dbReference type="Proteomes" id="UP001194580">
    <property type="component" value="Unassembled WGS sequence"/>
</dbReference>
<keyword evidence="3" id="KW-1185">Reference proteome</keyword>
<dbReference type="GO" id="GO:0003714">
    <property type="term" value="F:transcription corepressor activity"/>
    <property type="evidence" value="ECO:0007669"/>
    <property type="project" value="InterPro"/>
</dbReference>
<organism evidence="2 3">
    <name type="scientific">Linnemannia exigua</name>
    <dbReference type="NCBI Taxonomy" id="604196"/>
    <lineage>
        <taxon>Eukaryota</taxon>
        <taxon>Fungi</taxon>
        <taxon>Fungi incertae sedis</taxon>
        <taxon>Mucoromycota</taxon>
        <taxon>Mortierellomycotina</taxon>
        <taxon>Mortierellomycetes</taxon>
        <taxon>Mortierellales</taxon>
        <taxon>Mortierellaceae</taxon>
        <taxon>Linnemannia</taxon>
    </lineage>
</organism>
<protein>
    <recommendedName>
        <fullName evidence="4">Protein SCAI</fullName>
    </recommendedName>
</protein>
<sequence>MDSSAATPQQPASGATSTSTAAAPVTSAASTNTSTNTAAPATSAASVNTTTNATAPAATAEPLPMEDVVSTNAVTAEAIARQNQTVVEEFQYLLEKSQQLFAGLRELPPTGAKQWQPYFQKTFEVFSKLWKFQQQNRFVLENSYGLKRWEVGEIASKIGQLYYHYYLRTSETNYLQESYVFYDAIRERRYFQEISGMKNNGLMIKKLRYYARFTVVCLLLNNREIISTLKEELAALVKEYIEVYRPPDAAEWQLVLQEVSTFTNAERKLQPVNSSGSYLPLTRRLQTNKAISVALDKEGPSSTKLKLQEAILVGNAHNQIKFSELTIDMYRILQSLERETSQIKGLAEGTTKDVVPSAVASAASGANVVDSSVNPTIKEEPVEETISNQRRTTEKSSRRLNPHKYLLFRPTLSQLMVYLATAFKEVSGDSAMLIYLSADGSKRSSPDTSGAKGYHGGILTNSRKVLDGSDVEQSISHCLHPGDLIPFTRKPMFLIVDSNNSMAFADIPRVFNHPFMSLLSPTEYPDSIPDTSQIGGLFTLFLHAPLLAFSFICGIAQISPDTWEQCTGLIAQAEVKIAELMAAAPLEKPLRRFLQDEFLRQFMIRFALCHTILNAHIAFVEPKHLPACYPPLPASVLESPEVLSKIRSLAVLANASCFSFEEPVRAETPVE</sequence>
<dbReference type="AlphaFoldDB" id="A0AAD4DM98"/>
<dbReference type="Pfam" id="PF12070">
    <property type="entry name" value="SCAI"/>
    <property type="match status" value="1"/>
</dbReference>
<comment type="caution">
    <text evidence="2">The sequence shown here is derived from an EMBL/GenBank/DDBJ whole genome shotgun (WGS) entry which is preliminary data.</text>
</comment>
<dbReference type="InterPro" id="IPR022709">
    <property type="entry name" value="SCAI"/>
</dbReference>
<gene>
    <name evidence="2" type="ORF">BGZ95_006421</name>
</gene>
<feature type="compositionally biased region" description="Polar residues" evidence="1">
    <location>
        <begin position="1"/>
        <end position="10"/>
    </location>
</feature>
<reference evidence="2" key="1">
    <citation type="journal article" date="2020" name="Fungal Divers.">
        <title>Resolving the Mortierellaceae phylogeny through synthesis of multi-gene phylogenetics and phylogenomics.</title>
        <authorList>
            <person name="Vandepol N."/>
            <person name="Liber J."/>
            <person name="Desiro A."/>
            <person name="Na H."/>
            <person name="Kennedy M."/>
            <person name="Barry K."/>
            <person name="Grigoriev I.V."/>
            <person name="Miller A.N."/>
            <person name="O'Donnell K."/>
            <person name="Stajich J.E."/>
            <person name="Bonito G."/>
        </authorList>
    </citation>
    <scope>NUCLEOTIDE SEQUENCE</scope>
    <source>
        <strain evidence="2">NRRL 28262</strain>
    </source>
</reference>
<evidence type="ECO:0000256" key="1">
    <source>
        <dbReference type="SAM" id="MobiDB-lite"/>
    </source>
</evidence>
<feature type="compositionally biased region" description="Low complexity" evidence="1">
    <location>
        <begin position="11"/>
        <end position="49"/>
    </location>
</feature>
<evidence type="ECO:0000313" key="2">
    <source>
        <dbReference type="EMBL" id="KAG0281914.1"/>
    </source>
</evidence>
<dbReference type="EMBL" id="JAAAIL010000003">
    <property type="protein sequence ID" value="KAG0281914.1"/>
    <property type="molecule type" value="Genomic_DNA"/>
</dbReference>
<evidence type="ECO:0000313" key="3">
    <source>
        <dbReference type="Proteomes" id="UP001194580"/>
    </source>
</evidence>